<evidence type="ECO:0000256" key="12">
    <source>
        <dbReference type="ARBA" id="ARBA00023316"/>
    </source>
</evidence>
<dbReference type="Pfam" id="PF08245">
    <property type="entry name" value="Mur_ligase_M"/>
    <property type="match status" value="1"/>
</dbReference>
<dbReference type="Pfam" id="PF01225">
    <property type="entry name" value="Mur_ligase"/>
    <property type="match status" value="1"/>
</dbReference>
<dbReference type="InterPro" id="IPR004101">
    <property type="entry name" value="Mur_ligase_C"/>
</dbReference>
<dbReference type="InterPro" id="IPR036615">
    <property type="entry name" value="Mur_ligase_C_dom_sf"/>
</dbReference>
<evidence type="ECO:0000313" key="18">
    <source>
        <dbReference type="EMBL" id="PJA84073.1"/>
    </source>
</evidence>
<comment type="similarity">
    <text evidence="14">Belongs to the MurCDEF family.</text>
</comment>
<evidence type="ECO:0000256" key="13">
    <source>
        <dbReference type="ARBA" id="ARBA00047833"/>
    </source>
</evidence>
<dbReference type="InterPro" id="IPR036565">
    <property type="entry name" value="Mur-like_cat_sf"/>
</dbReference>
<organism evidence="18 19">
    <name type="scientific">Candidatus Nealsonbacteria bacterium CG_4_9_14_3_um_filter_37_13</name>
    <dbReference type="NCBI Taxonomy" id="1974695"/>
    <lineage>
        <taxon>Bacteria</taxon>
        <taxon>Candidatus Nealsoniibacteriota</taxon>
    </lineage>
</organism>
<feature type="domain" description="Mur ligase central" evidence="17">
    <location>
        <begin position="111"/>
        <end position="269"/>
    </location>
</feature>
<dbReference type="InterPro" id="IPR000713">
    <property type="entry name" value="Mur_ligase_N"/>
</dbReference>
<dbReference type="GO" id="GO:0008763">
    <property type="term" value="F:UDP-N-acetylmuramate-L-alanine ligase activity"/>
    <property type="evidence" value="ECO:0007669"/>
    <property type="project" value="UniProtKB-UniRule"/>
</dbReference>
<evidence type="ECO:0000256" key="5">
    <source>
        <dbReference type="ARBA" id="ARBA00022598"/>
    </source>
</evidence>
<dbReference type="GO" id="GO:0005737">
    <property type="term" value="C:cytoplasm"/>
    <property type="evidence" value="ECO:0007669"/>
    <property type="project" value="UniProtKB-SubCell"/>
</dbReference>
<feature type="binding site" evidence="14">
    <location>
        <begin position="113"/>
        <end position="119"/>
    </location>
    <ligand>
        <name>ATP</name>
        <dbReference type="ChEBI" id="CHEBI:30616"/>
    </ligand>
</feature>
<dbReference type="InterPro" id="IPR005758">
    <property type="entry name" value="UDP-N-AcMur_Ala_ligase_MurC"/>
</dbReference>
<comment type="function">
    <text evidence="14">Cell wall formation.</text>
</comment>
<evidence type="ECO:0000256" key="14">
    <source>
        <dbReference type="HAMAP-Rule" id="MF_00046"/>
    </source>
</evidence>
<protein>
    <recommendedName>
        <fullName evidence="3 14">UDP-N-acetylmuramate--L-alanine ligase</fullName>
        <ecNumber evidence="3 14">6.3.2.8</ecNumber>
    </recommendedName>
    <alternativeName>
        <fullName evidence="14">UDP-N-acetylmuramoyl-L-alanine synthetase</fullName>
    </alternativeName>
</protein>
<keyword evidence="8 14" id="KW-0067">ATP-binding</keyword>
<keyword evidence="7 14" id="KW-0547">Nucleotide-binding</keyword>
<evidence type="ECO:0000259" key="16">
    <source>
        <dbReference type="Pfam" id="PF02875"/>
    </source>
</evidence>
<accession>A0A2M7Z4J1</accession>
<evidence type="ECO:0000256" key="7">
    <source>
        <dbReference type="ARBA" id="ARBA00022741"/>
    </source>
</evidence>
<dbReference type="NCBIfam" id="TIGR01082">
    <property type="entry name" value="murC"/>
    <property type="match status" value="1"/>
</dbReference>
<dbReference type="Pfam" id="PF02875">
    <property type="entry name" value="Mur_ligase_C"/>
    <property type="match status" value="1"/>
</dbReference>
<dbReference type="Gene3D" id="3.40.1190.10">
    <property type="entry name" value="Mur-like, catalytic domain"/>
    <property type="match status" value="1"/>
</dbReference>
<keyword evidence="5 14" id="KW-0436">Ligase</keyword>
<dbReference type="GO" id="GO:0009252">
    <property type="term" value="P:peptidoglycan biosynthetic process"/>
    <property type="evidence" value="ECO:0007669"/>
    <property type="project" value="UniProtKB-UniRule"/>
</dbReference>
<dbReference type="PANTHER" id="PTHR43445:SF3">
    <property type="entry name" value="UDP-N-ACETYLMURAMATE--L-ALANINE LIGASE"/>
    <property type="match status" value="1"/>
</dbReference>
<keyword evidence="6 14" id="KW-0132">Cell division</keyword>
<keyword evidence="4 14" id="KW-0963">Cytoplasm</keyword>
<dbReference type="GO" id="GO:0008360">
    <property type="term" value="P:regulation of cell shape"/>
    <property type="evidence" value="ECO:0007669"/>
    <property type="project" value="UniProtKB-KW"/>
</dbReference>
<evidence type="ECO:0000313" key="19">
    <source>
        <dbReference type="Proteomes" id="UP000231034"/>
    </source>
</evidence>
<evidence type="ECO:0000256" key="11">
    <source>
        <dbReference type="ARBA" id="ARBA00023306"/>
    </source>
</evidence>
<dbReference type="SUPFAM" id="SSF51984">
    <property type="entry name" value="MurCD N-terminal domain"/>
    <property type="match status" value="1"/>
</dbReference>
<comment type="caution">
    <text evidence="18">The sequence shown here is derived from an EMBL/GenBank/DDBJ whole genome shotgun (WGS) entry which is preliminary data.</text>
</comment>
<dbReference type="Gene3D" id="3.90.190.20">
    <property type="entry name" value="Mur ligase, C-terminal domain"/>
    <property type="match status" value="1"/>
</dbReference>
<dbReference type="GO" id="GO:0051301">
    <property type="term" value="P:cell division"/>
    <property type="evidence" value="ECO:0007669"/>
    <property type="project" value="UniProtKB-KW"/>
</dbReference>
<keyword evidence="10 14" id="KW-0573">Peptidoglycan synthesis</keyword>
<evidence type="ECO:0000259" key="17">
    <source>
        <dbReference type="Pfam" id="PF08245"/>
    </source>
</evidence>
<name>A0A2M7Z4J1_9BACT</name>
<comment type="pathway">
    <text evidence="2 14">Cell wall biogenesis; peptidoglycan biosynthesis.</text>
</comment>
<evidence type="ECO:0000256" key="6">
    <source>
        <dbReference type="ARBA" id="ARBA00022618"/>
    </source>
</evidence>
<gene>
    <name evidence="14 18" type="primary">murC</name>
    <name evidence="18" type="ORF">CO145_02490</name>
</gene>
<dbReference type="SUPFAM" id="SSF53623">
    <property type="entry name" value="MurD-like peptide ligases, catalytic domain"/>
    <property type="match status" value="1"/>
</dbReference>
<dbReference type="AlphaFoldDB" id="A0A2M7Z4J1"/>
<comment type="catalytic activity">
    <reaction evidence="13 14">
        <text>UDP-N-acetyl-alpha-D-muramate + L-alanine + ATP = UDP-N-acetyl-alpha-D-muramoyl-L-alanine + ADP + phosphate + H(+)</text>
        <dbReference type="Rhea" id="RHEA:23372"/>
        <dbReference type="ChEBI" id="CHEBI:15378"/>
        <dbReference type="ChEBI" id="CHEBI:30616"/>
        <dbReference type="ChEBI" id="CHEBI:43474"/>
        <dbReference type="ChEBI" id="CHEBI:57972"/>
        <dbReference type="ChEBI" id="CHEBI:70757"/>
        <dbReference type="ChEBI" id="CHEBI:83898"/>
        <dbReference type="ChEBI" id="CHEBI:456216"/>
        <dbReference type="EC" id="6.3.2.8"/>
    </reaction>
</comment>
<reference evidence="19" key="1">
    <citation type="submission" date="2017-09" db="EMBL/GenBank/DDBJ databases">
        <title>Depth-based differentiation of microbial function through sediment-hosted aquifers and enrichment of novel symbionts in the deep terrestrial subsurface.</title>
        <authorList>
            <person name="Probst A.J."/>
            <person name="Ladd B."/>
            <person name="Jarett J.K."/>
            <person name="Geller-Mcgrath D.E."/>
            <person name="Sieber C.M.K."/>
            <person name="Emerson J.B."/>
            <person name="Anantharaman K."/>
            <person name="Thomas B.C."/>
            <person name="Malmstrom R."/>
            <person name="Stieglmeier M."/>
            <person name="Klingl A."/>
            <person name="Woyke T."/>
            <person name="Ryan C.M."/>
            <person name="Banfield J.F."/>
        </authorList>
    </citation>
    <scope>NUCLEOTIDE SEQUENCE [LARGE SCALE GENOMIC DNA]</scope>
</reference>
<dbReference type="SUPFAM" id="SSF53244">
    <property type="entry name" value="MurD-like peptide ligases, peptide-binding domain"/>
    <property type="match status" value="1"/>
</dbReference>
<dbReference type="EMBL" id="PFVR01000090">
    <property type="protein sequence ID" value="PJA84073.1"/>
    <property type="molecule type" value="Genomic_DNA"/>
</dbReference>
<dbReference type="UniPathway" id="UPA00219"/>
<evidence type="ECO:0000259" key="15">
    <source>
        <dbReference type="Pfam" id="PF01225"/>
    </source>
</evidence>
<dbReference type="EC" id="6.3.2.8" evidence="3 14"/>
<dbReference type="Gene3D" id="3.40.50.720">
    <property type="entry name" value="NAD(P)-binding Rossmann-like Domain"/>
    <property type="match status" value="1"/>
</dbReference>
<feature type="domain" description="Mur ligase C-terminal" evidence="16">
    <location>
        <begin position="306"/>
        <end position="430"/>
    </location>
</feature>
<evidence type="ECO:0000256" key="4">
    <source>
        <dbReference type="ARBA" id="ARBA00022490"/>
    </source>
</evidence>
<evidence type="ECO:0000256" key="2">
    <source>
        <dbReference type="ARBA" id="ARBA00004752"/>
    </source>
</evidence>
<evidence type="ECO:0000256" key="3">
    <source>
        <dbReference type="ARBA" id="ARBA00012211"/>
    </source>
</evidence>
<sequence>MKIHFIGIGGIGVSALAKYYLTLGHKVSGSDLVSSEITDVLKKLGAKIYIGKHKAENIPKNVDLVIYSPAIPKSNPELKKSIVKSQKSKVKVLNYPEALGELTKKYFTIAVSGTHGKSTTASMIGLLLVKAGFNPTVIVGTKLKEFGDSNCRVGKSKYLVIEADEHLASFLNYWPKIIILTTIEKDHLDYYKNLNNILKTYREYIGHLPKDRALIINKDDPNIRKISRDRVSTSLIYSLRQKEAKKLKKILKVPGEHNVSNALAALAAARVLKIPDKVSFKALSEYRGSWRRFEISKIKWNEKCSRSIILVSDYGHHPTEIRVTLKAAREKYPKKKIWCIYQPHQYQRTYYLFNDFVKVFKQAPVDKLIITDIYDVAGREESNIKKKVNSEKLVMAVNKNKVIYLPNEKILDYLKNNIGEIEVLIIMGAGDIYNLSIELTKISQKQKIK</sequence>
<evidence type="ECO:0000256" key="1">
    <source>
        <dbReference type="ARBA" id="ARBA00004496"/>
    </source>
</evidence>
<dbReference type="PANTHER" id="PTHR43445">
    <property type="entry name" value="UDP-N-ACETYLMURAMATE--L-ALANINE LIGASE-RELATED"/>
    <property type="match status" value="1"/>
</dbReference>
<keyword evidence="9 14" id="KW-0133">Cell shape</keyword>
<dbReference type="GO" id="GO:0005524">
    <property type="term" value="F:ATP binding"/>
    <property type="evidence" value="ECO:0007669"/>
    <property type="project" value="UniProtKB-UniRule"/>
</dbReference>
<dbReference type="Proteomes" id="UP000231034">
    <property type="component" value="Unassembled WGS sequence"/>
</dbReference>
<dbReference type="GO" id="GO:0071555">
    <property type="term" value="P:cell wall organization"/>
    <property type="evidence" value="ECO:0007669"/>
    <property type="project" value="UniProtKB-KW"/>
</dbReference>
<evidence type="ECO:0000256" key="9">
    <source>
        <dbReference type="ARBA" id="ARBA00022960"/>
    </source>
</evidence>
<dbReference type="InterPro" id="IPR013221">
    <property type="entry name" value="Mur_ligase_cen"/>
</dbReference>
<proteinExistence type="inferred from homology"/>
<dbReference type="InterPro" id="IPR050061">
    <property type="entry name" value="MurCDEF_pg_biosynth"/>
</dbReference>
<keyword evidence="12 14" id="KW-0961">Cell wall biogenesis/degradation</keyword>
<evidence type="ECO:0000256" key="8">
    <source>
        <dbReference type="ARBA" id="ARBA00022840"/>
    </source>
</evidence>
<keyword evidence="11 14" id="KW-0131">Cell cycle</keyword>
<evidence type="ECO:0000256" key="10">
    <source>
        <dbReference type="ARBA" id="ARBA00022984"/>
    </source>
</evidence>
<feature type="domain" description="Mur ligase N-terminal catalytic" evidence="15">
    <location>
        <begin position="2"/>
        <end position="106"/>
    </location>
</feature>
<comment type="subcellular location">
    <subcellularLocation>
        <location evidence="1 14">Cytoplasm</location>
    </subcellularLocation>
</comment>
<dbReference type="HAMAP" id="MF_00046">
    <property type="entry name" value="MurC"/>
    <property type="match status" value="1"/>
</dbReference>